<proteinExistence type="predicted"/>
<dbReference type="Proteomes" id="UP001515480">
    <property type="component" value="Unassembled WGS sequence"/>
</dbReference>
<feature type="region of interest" description="Disordered" evidence="1">
    <location>
        <begin position="1"/>
        <end position="20"/>
    </location>
</feature>
<evidence type="ECO:0008006" key="4">
    <source>
        <dbReference type="Google" id="ProtNLM"/>
    </source>
</evidence>
<evidence type="ECO:0000256" key="1">
    <source>
        <dbReference type="SAM" id="MobiDB-lite"/>
    </source>
</evidence>
<organism evidence="2 3">
    <name type="scientific">Prymnesium parvum</name>
    <name type="common">Toxic golden alga</name>
    <dbReference type="NCBI Taxonomy" id="97485"/>
    <lineage>
        <taxon>Eukaryota</taxon>
        <taxon>Haptista</taxon>
        <taxon>Haptophyta</taxon>
        <taxon>Prymnesiophyceae</taxon>
        <taxon>Prymnesiales</taxon>
        <taxon>Prymnesiaceae</taxon>
        <taxon>Prymnesium</taxon>
    </lineage>
</organism>
<dbReference type="EMBL" id="JBGBPQ010000008">
    <property type="protein sequence ID" value="KAL1520902.1"/>
    <property type="molecule type" value="Genomic_DNA"/>
</dbReference>
<dbReference type="AlphaFoldDB" id="A0AB34JI08"/>
<sequence length="252" mass="27934">MPAEPPAPDDPPTPGGWTDTVRKLKGDFMEGKKAAERHMNERTRLSAERSASLVRVKPLDAASALVVAVIQCETVQFGVSFAFAWLTGAAPIRATRLAAAMGAALASRDALRPVRFLSELVLFQSTLASLRKIKREGHREELRERLLKTLAAVLALLMTVRAIDRTILPGDAVCLLPEEMCSALCQTALTAHRWLDSLTATMHSFPLLRPLLFVIDLDARLAIVFRRLWEGLSITWRAVEPSLLNLRMMIFK</sequence>
<feature type="compositionally biased region" description="Pro residues" evidence="1">
    <location>
        <begin position="1"/>
        <end position="14"/>
    </location>
</feature>
<evidence type="ECO:0000313" key="3">
    <source>
        <dbReference type="Proteomes" id="UP001515480"/>
    </source>
</evidence>
<gene>
    <name evidence="2" type="ORF">AB1Y20_022463</name>
</gene>
<accession>A0AB34JI08</accession>
<protein>
    <recommendedName>
        <fullName evidence="4">Peroxisomal membrane protein PEX16</fullName>
    </recommendedName>
</protein>
<evidence type="ECO:0000313" key="2">
    <source>
        <dbReference type="EMBL" id="KAL1520902.1"/>
    </source>
</evidence>
<reference evidence="2 3" key="1">
    <citation type="journal article" date="2024" name="Science">
        <title>Giant polyketide synthase enzymes in the biosynthesis of giant marine polyether toxins.</title>
        <authorList>
            <person name="Fallon T.R."/>
            <person name="Shende V.V."/>
            <person name="Wierzbicki I.H."/>
            <person name="Pendleton A.L."/>
            <person name="Watervoot N.F."/>
            <person name="Auber R.P."/>
            <person name="Gonzalez D.J."/>
            <person name="Wisecaver J.H."/>
            <person name="Moore B.S."/>
        </authorList>
    </citation>
    <scope>NUCLEOTIDE SEQUENCE [LARGE SCALE GENOMIC DNA]</scope>
    <source>
        <strain evidence="2 3">12B1</strain>
    </source>
</reference>
<name>A0AB34JI08_PRYPA</name>
<comment type="caution">
    <text evidence="2">The sequence shown here is derived from an EMBL/GenBank/DDBJ whole genome shotgun (WGS) entry which is preliminary data.</text>
</comment>
<keyword evidence="3" id="KW-1185">Reference proteome</keyword>